<dbReference type="SUPFAM" id="SSF51695">
    <property type="entry name" value="PLC-like phosphodiesterases"/>
    <property type="match status" value="1"/>
</dbReference>
<feature type="domain" description="GP-PDE" evidence="1">
    <location>
        <begin position="1"/>
        <end position="237"/>
    </location>
</feature>
<sequence length="244" mass="25523">MVAHRGASGLAPENTLAAFHLAVQLGAPAVECDVHLSADGIPVVIHDATLDRTTNGTGEVFARSLQGLRGLDAGIWFGPQFAGERLPTLDETLAVCAGRARLFVELKRGGGPALVEAALHAIAQAPQTPVAVISFGPDEVREVARLRPDLPLGFLIGRQPATQAGPQRATEMARELGAGFLSPEHSVVDASFVDAARAAALPLSVWTVDDPARMRELADLGVDAITTNRPDVALELFAGRARPG</sequence>
<dbReference type="PROSITE" id="PS51704">
    <property type="entry name" value="GP_PDE"/>
    <property type="match status" value="1"/>
</dbReference>
<dbReference type="EMBL" id="CADCTC010000144">
    <property type="protein sequence ID" value="CAA9256607.1"/>
    <property type="molecule type" value="Genomic_DNA"/>
</dbReference>
<organism evidence="2">
    <name type="scientific">uncultured Chloroflexota bacterium</name>
    <dbReference type="NCBI Taxonomy" id="166587"/>
    <lineage>
        <taxon>Bacteria</taxon>
        <taxon>Bacillati</taxon>
        <taxon>Chloroflexota</taxon>
        <taxon>environmental samples</taxon>
    </lineage>
</organism>
<dbReference type="Gene3D" id="3.20.20.190">
    <property type="entry name" value="Phosphatidylinositol (PI) phosphodiesterase"/>
    <property type="match status" value="1"/>
</dbReference>
<protein>
    <submittedName>
        <fullName evidence="2">Glycerophosphoryl diester phosphodiesterase</fullName>
        <ecNumber evidence="2">3.1.4.46</ecNumber>
    </submittedName>
</protein>
<dbReference type="PANTHER" id="PTHR46211">
    <property type="entry name" value="GLYCEROPHOSPHORYL DIESTER PHOSPHODIESTERASE"/>
    <property type="match status" value="1"/>
</dbReference>
<gene>
    <name evidence="2" type="ORF">AVDCRST_MAG77-2454</name>
</gene>
<proteinExistence type="predicted"/>
<keyword evidence="2" id="KW-0378">Hydrolase</keyword>
<dbReference type="InterPro" id="IPR030395">
    <property type="entry name" value="GP_PDE_dom"/>
</dbReference>
<dbReference type="Pfam" id="PF03009">
    <property type="entry name" value="GDPD"/>
    <property type="match status" value="1"/>
</dbReference>
<reference evidence="2" key="1">
    <citation type="submission" date="2020-02" db="EMBL/GenBank/DDBJ databases">
        <authorList>
            <person name="Meier V. D."/>
        </authorList>
    </citation>
    <scope>NUCLEOTIDE SEQUENCE</scope>
    <source>
        <strain evidence="2">AVDCRST_MAG77</strain>
    </source>
</reference>
<dbReference type="PANTHER" id="PTHR46211:SF1">
    <property type="entry name" value="GLYCEROPHOSPHODIESTER PHOSPHODIESTERASE, CYTOPLASMIC"/>
    <property type="match status" value="1"/>
</dbReference>
<dbReference type="AlphaFoldDB" id="A0A6J4IMM3"/>
<evidence type="ECO:0000313" key="2">
    <source>
        <dbReference type="EMBL" id="CAA9256607.1"/>
    </source>
</evidence>
<accession>A0A6J4IMM3</accession>
<evidence type="ECO:0000259" key="1">
    <source>
        <dbReference type="PROSITE" id="PS51704"/>
    </source>
</evidence>
<name>A0A6J4IMM3_9CHLR</name>
<dbReference type="EC" id="3.1.4.46" evidence="2"/>
<dbReference type="InterPro" id="IPR017946">
    <property type="entry name" value="PLC-like_Pdiesterase_TIM-brl"/>
</dbReference>
<dbReference type="GO" id="GO:0008889">
    <property type="term" value="F:glycerophosphodiester phosphodiesterase activity"/>
    <property type="evidence" value="ECO:0007669"/>
    <property type="project" value="UniProtKB-EC"/>
</dbReference>
<dbReference type="GO" id="GO:0006629">
    <property type="term" value="P:lipid metabolic process"/>
    <property type="evidence" value="ECO:0007669"/>
    <property type="project" value="InterPro"/>
</dbReference>